<dbReference type="EMBL" id="VSSQ01022627">
    <property type="protein sequence ID" value="MPM69065.1"/>
    <property type="molecule type" value="Genomic_DNA"/>
</dbReference>
<dbReference type="InterPro" id="IPR006495">
    <property type="entry name" value="CitD"/>
</dbReference>
<dbReference type="NCBIfam" id="NF009726">
    <property type="entry name" value="PRK13253.1"/>
    <property type="match status" value="1"/>
</dbReference>
<accession>A0A645BUY8</accession>
<organism evidence="4">
    <name type="scientific">bioreactor metagenome</name>
    <dbReference type="NCBI Taxonomy" id="1076179"/>
    <lineage>
        <taxon>unclassified sequences</taxon>
        <taxon>metagenomes</taxon>
        <taxon>ecological metagenomes</taxon>
    </lineage>
</organism>
<dbReference type="HAMAP" id="MF_00805">
    <property type="entry name" value="CitD"/>
    <property type="match status" value="1"/>
</dbReference>
<gene>
    <name evidence="4" type="primary">citD_17</name>
    <name evidence="4" type="ORF">SDC9_116009</name>
</gene>
<evidence type="ECO:0000313" key="4">
    <source>
        <dbReference type="EMBL" id="MPM69065.1"/>
    </source>
</evidence>
<evidence type="ECO:0000256" key="2">
    <source>
        <dbReference type="ARBA" id="ARBA00022490"/>
    </source>
</evidence>
<dbReference type="AlphaFoldDB" id="A0A645BUY8"/>
<reference evidence="4" key="1">
    <citation type="submission" date="2019-08" db="EMBL/GenBank/DDBJ databases">
        <authorList>
            <person name="Kucharzyk K."/>
            <person name="Murdoch R.W."/>
            <person name="Higgins S."/>
            <person name="Loffler F."/>
        </authorList>
    </citation>
    <scope>NUCLEOTIDE SEQUENCE</scope>
</reference>
<evidence type="ECO:0000256" key="1">
    <source>
        <dbReference type="ARBA" id="ARBA00004496"/>
    </source>
</evidence>
<dbReference type="NCBIfam" id="TIGR01608">
    <property type="entry name" value="citD"/>
    <property type="match status" value="1"/>
</dbReference>
<protein>
    <submittedName>
        <fullName evidence="4">Citrate lyase acyl carrier protein</fullName>
    </submittedName>
</protein>
<keyword evidence="3" id="KW-0597">Phosphoprotein</keyword>
<comment type="caution">
    <text evidence="4">The sequence shown here is derived from an EMBL/GenBank/DDBJ whole genome shotgun (WGS) entry which is preliminary data.</text>
</comment>
<sequence length="97" mass="10394">MQLSHAAVGGTEDSGDVLVEVAPGQGTLELEINSKVLSQYGSSIKKTVLETLTRLNVTDAKVIVKDKGAVDQTIRARLVTAIFRAADMKENLPWGDL</sequence>
<keyword evidence="2" id="KW-0963">Cytoplasm</keyword>
<keyword evidence="4" id="KW-0456">Lyase</keyword>
<evidence type="ECO:0000256" key="3">
    <source>
        <dbReference type="ARBA" id="ARBA00022553"/>
    </source>
</evidence>
<dbReference type="PIRSF" id="PIRSF002736">
    <property type="entry name" value="Citrt_lyas_gamma"/>
    <property type="match status" value="1"/>
</dbReference>
<dbReference type="InterPro" id="IPR023439">
    <property type="entry name" value="Mal_deCO2ase/Cit_lyase_ACP"/>
</dbReference>
<dbReference type="GO" id="GO:0016829">
    <property type="term" value="F:lyase activity"/>
    <property type="evidence" value="ECO:0007669"/>
    <property type="project" value="UniProtKB-KW"/>
</dbReference>
<dbReference type="GO" id="GO:0005737">
    <property type="term" value="C:cytoplasm"/>
    <property type="evidence" value="ECO:0007669"/>
    <property type="project" value="UniProtKB-SubCell"/>
</dbReference>
<comment type="subcellular location">
    <subcellularLocation>
        <location evidence="1">Cytoplasm</location>
    </subcellularLocation>
</comment>
<dbReference type="Pfam" id="PF06857">
    <property type="entry name" value="ACP"/>
    <property type="match status" value="1"/>
</dbReference>
<proteinExistence type="inferred from homology"/>
<name>A0A645BUY8_9ZZZZ</name>